<feature type="transmembrane region" description="Helical" evidence="6">
    <location>
        <begin position="123"/>
        <end position="145"/>
    </location>
</feature>
<name>A0ABV0M5P7_9HYPH</name>
<keyword evidence="3 6" id="KW-0812">Transmembrane</keyword>
<comment type="subcellular location">
    <subcellularLocation>
        <location evidence="1">Cell membrane</location>
        <topology evidence="1">Multi-pass membrane protein</topology>
    </subcellularLocation>
</comment>
<dbReference type="EMBL" id="JBEAAL010000016">
    <property type="protein sequence ID" value="MEQ1407198.1"/>
    <property type="molecule type" value="Genomic_DNA"/>
</dbReference>
<feature type="transmembrane region" description="Helical" evidence="6">
    <location>
        <begin position="303"/>
        <end position="329"/>
    </location>
</feature>
<evidence type="ECO:0000256" key="6">
    <source>
        <dbReference type="SAM" id="Phobius"/>
    </source>
</evidence>
<evidence type="ECO:0000256" key="1">
    <source>
        <dbReference type="ARBA" id="ARBA00004651"/>
    </source>
</evidence>
<dbReference type="PANTHER" id="PTHR30250:SF11">
    <property type="entry name" value="O-ANTIGEN TRANSPORTER-RELATED"/>
    <property type="match status" value="1"/>
</dbReference>
<evidence type="ECO:0000256" key="3">
    <source>
        <dbReference type="ARBA" id="ARBA00022692"/>
    </source>
</evidence>
<feature type="transmembrane region" description="Helical" evidence="6">
    <location>
        <begin position="190"/>
        <end position="209"/>
    </location>
</feature>
<organism evidence="7 8">
    <name type="scientific">Neorhizobium phenanthreniclasticum</name>
    <dbReference type="NCBI Taxonomy" id="3157917"/>
    <lineage>
        <taxon>Bacteria</taxon>
        <taxon>Pseudomonadati</taxon>
        <taxon>Pseudomonadota</taxon>
        <taxon>Alphaproteobacteria</taxon>
        <taxon>Hyphomicrobiales</taxon>
        <taxon>Rhizobiaceae</taxon>
        <taxon>Rhizobium/Agrobacterium group</taxon>
        <taxon>Neorhizobium</taxon>
    </lineage>
</organism>
<accession>A0ABV0M5P7</accession>
<dbReference type="InterPro" id="IPR050833">
    <property type="entry name" value="Poly_Biosynth_Transport"/>
</dbReference>
<keyword evidence="5 6" id="KW-0472">Membrane</keyword>
<protein>
    <submittedName>
        <fullName evidence="7">Lipopolysaccharide biosynthesis protein</fullName>
    </submittedName>
</protein>
<keyword evidence="4 6" id="KW-1133">Transmembrane helix</keyword>
<feature type="transmembrane region" description="Helical" evidence="6">
    <location>
        <begin position="51"/>
        <end position="73"/>
    </location>
</feature>
<evidence type="ECO:0000313" key="7">
    <source>
        <dbReference type="EMBL" id="MEQ1407198.1"/>
    </source>
</evidence>
<keyword evidence="8" id="KW-1185">Reference proteome</keyword>
<dbReference type="InterPro" id="IPR002797">
    <property type="entry name" value="Polysacc_synth"/>
</dbReference>
<dbReference type="PANTHER" id="PTHR30250">
    <property type="entry name" value="PST FAMILY PREDICTED COLANIC ACID TRANSPORTER"/>
    <property type="match status" value="1"/>
</dbReference>
<gene>
    <name evidence="7" type="ORF">ABK249_19890</name>
</gene>
<feature type="transmembrane region" description="Helical" evidence="6">
    <location>
        <begin position="397"/>
        <end position="415"/>
    </location>
</feature>
<reference evidence="7 8" key="1">
    <citation type="submission" date="2024-05" db="EMBL/GenBank/DDBJ databases">
        <title>Neorhizobium sp. Rsf11, a plant growth promoting and heavy metal resistant PAH-degrader.</title>
        <authorList>
            <person name="Golubev S.N."/>
            <person name="Muratova A.Y."/>
            <person name="Markelova M.I."/>
        </authorList>
    </citation>
    <scope>NUCLEOTIDE SEQUENCE [LARGE SCALE GENOMIC DNA]</scope>
    <source>
        <strain evidence="7 8">Rsf11</strain>
    </source>
</reference>
<feature type="transmembrane region" description="Helical" evidence="6">
    <location>
        <begin position="166"/>
        <end position="184"/>
    </location>
</feature>
<evidence type="ECO:0000256" key="4">
    <source>
        <dbReference type="ARBA" id="ARBA00022989"/>
    </source>
</evidence>
<feature type="transmembrane region" description="Helical" evidence="6">
    <location>
        <begin position="335"/>
        <end position="360"/>
    </location>
</feature>
<feature type="transmembrane region" description="Helical" evidence="6">
    <location>
        <begin position="94"/>
        <end position="117"/>
    </location>
</feature>
<comment type="caution">
    <text evidence="7">The sequence shown here is derived from an EMBL/GenBank/DDBJ whole genome shotgun (WGS) entry which is preliminary data.</text>
</comment>
<evidence type="ECO:0000313" key="8">
    <source>
        <dbReference type="Proteomes" id="UP001496627"/>
    </source>
</evidence>
<evidence type="ECO:0000256" key="2">
    <source>
        <dbReference type="ARBA" id="ARBA00022475"/>
    </source>
</evidence>
<feature type="transmembrane region" description="Helical" evidence="6">
    <location>
        <begin position="372"/>
        <end position="391"/>
    </location>
</feature>
<evidence type="ECO:0000256" key="5">
    <source>
        <dbReference type="ARBA" id="ARBA00023136"/>
    </source>
</evidence>
<sequence length="435" mass="46298">MPHAIGKLRRYRGLVPMIVSYAASGGSLIVSSAAQLLTFAILARFLGVHEFSLFVAITAVAAIAVHLCGVGATECLVRRVARDHAMYPAMLGHNIILISVSGILLVVIGAIILPFFFEVAPNAAVNSIEIAMMLVTNIVLVRCILFSEQVFIAFSDFGSANKVVMGFALIRTAAAVLACLVFGVSTLSGWIVWQFAAHAIMLAFCIRALRNLGRPKFRIVREELQLGLFFSIPFILKAARQNADLLVLSLVTTAEIVASYSVARRIIESSYLSVDALNRIVYPGTAKASLGGLHQATERVSKIFAAAIAISIGAAIAVYILAPVLPYLFGHDYTSLVLFVRILCWVVIPVTCWAIAVEALGAAGHQGARASVLGLGSLLGAALAALATWYAPPTGTFVSYYVIEIAMALAAWVVYSHVVGKSRRQAGLAVGEPAE</sequence>
<dbReference type="Proteomes" id="UP001496627">
    <property type="component" value="Unassembled WGS sequence"/>
</dbReference>
<proteinExistence type="predicted"/>
<keyword evidence="2" id="KW-1003">Cell membrane</keyword>
<feature type="transmembrane region" description="Helical" evidence="6">
    <location>
        <begin position="21"/>
        <end position="45"/>
    </location>
</feature>
<dbReference type="Pfam" id="PF01943">
    <property type="entry name" value="Polysacc_synt"/>
    <property type="match status" value="1"/>
</dbReference>